<keyword evidence="2" id="KW-1185">Reference proteome</keyword>
<protein>
    <submittedName>
        <fullName evidence="1">Uncharacterized protein</fullName>
    </submittedName>
</protein>
<name>A0AAE3VD72_9BACT</name>
<reference evidence="1" key="1">
    <citation type="submission" date="2023-07" db="EMBL/GenBank/DDBJ databases">
        <title>Genomic Encyclopedia of Type Strains, Phase IV (KMG-IV): sequencing the most valuable type-strain genomes for metagenomic binning, comparative biology and taxonomic classification.</title>
        <authorList>
            <person name="Goeker M."/>
        </authorList>
    </citation>
    <scope>NUCLEOTIDE SEQUENCE</scope>
    <source>
        <strain evidence="1">DSM 24202</strain>
    </source>
</reference>
<organism evidence="1 2">
    <name type="scientific">Oligosphaera ethanolica</name>
    <dbReference type="NCBI Taxonomy" id="760260"/>
    <lineage>
        <taxon>Bacteria</taxon>
        <taxon>Pseudomonadati</taxon>
        <taxon>Lentisphaerota</taxon>
        <taxon>Oligosphaeria</taxon>
        <taxon>Oligosphaerales</taxon>
        <taxon>Oligosphaeraceae</taxon>
        <taxon>Oligosphaera</taxon>
    </lineage>
</organism>
<evidence type="ECO:0000313" key="1">
    <source>
        <dbReference type="EMBL" id="MDQ0288320.1"/>
    </source>
</evidence>
<accession>A0AAE3VD72</accession>
<dbReference type="RefSeq" id="WP_307259641.1">
    <property type="nucleotide sequence ID" value="NZ_JAUSVL010000001.1"/>
</dbReference>
<comment type="caution">
    <text evidence="1">The sequence shown here is derived from an EMBL/GenBank/DDBJ whole genome shotgun (WGS) entry which is preliminary data.</text>
</comment>
<dbReference type="EMBL" id="JAUSVL010000001">
    <property type="protein sequence ID" value="MDQ0288320.1"/>
    <property type="molecule type" value="Genomic_DNA"/>
</dbReference>
<dbReference type="AlphaFoldDB" id="A0AAE3VD72"/>
<proteinExistence type="predicted"/>
<evidence type="ECO:0000313" key="2">
    <source>
        <dbReference type="Proteomes" id="UP001238163"/>
    </source>
</evidence>
<sequence length="283" mass="31130">METKTFPRTTVAGVSLPRMLAGTNWVLGYSHTGGAADKLIRSLHTGPESIATVMEAFLFEGIDAVMGPFTGNALMQDAVKIAEDRVGKKMIIIDTPPMNVNDSADARREAEQIIKASRKLGATFCLIHHASAEQLVNKNLRAMPRLPDYLSMIRSEGLLPGLSAHMPELIIYSDANNYDVETYIQIFNCMGFLMQIEVESVYRTIRAAKKPVMTIKPMAAGRCTPFVGLSFNFSVLRDIDMVTCGCLTPDEVHEDAEIARAAIERRQPVLQGRSSPAKTDIIK</sequence>
<gene>
    <name evidence="1" type="ORF">J3R75_000427</name>
</gene>
<dbReference type="Proteomes" id="UP001238163">
    <property type="component" value="Unassembled WGS sequence"/>
</dbReference>